<dbReference type="SFLD" id="SFLDS00019">
    <property type="entry name" value="Glutathione_Transferase_(cytos"/>
    <property type="match status" value="1"/>
</dbReference>
<organism evidence="2 3">
    <name type="scientific">Halomonas campaniensis</name>
    <dbReference type="NCBI Taxonomy" id="213554"/>
    <lineage>
        <taxon>Bacteria</taxon>
        <taxon>Pseudomonadati</taxon>
        <taxon>Pseudomonadota</taxon>
        <taxon>Gammaproteobacteria</taxon>
        <taxon>Oceanospirillales</taxon>
        <taxon>Halomonadaceae</taxon>
        <taxon>Halomonas</taxon>
    </lineage>
</organism>
<dbReference type="SUPFAM" id="SSF47616">
    <property type="entry name" value="GST C-terminal domain-like"/>
    <property type="match status" value="1"/>
</dbReference>
<name>A0A7W5K566_9GAMM</name>
<evidence type="ECO:0000313" key="2">
    <source>
        <dbReference type="EMBL" id="MBB3332043.1"/>
    </source>
</evidence>
<accession>A0A7W5K566</accession>
<dbReference type="SFLD" id="SFLDG00358">
    <property type="entry name" value="Main_(cytGST)"/>
    <property type="match status" value="1"/>
</dbReference>
<keyword evidence="3" id="KW-1185">Reference proteome</keyword>
<feature type="domain" description="GST N-terminal" evidence="1">
    <location>
        <begin position="1"/>
        <end position="79"/>
    </location>
</feature>
<dbReference type="InterPro" id="IPR004045">
    <property type="entry name" value="Glutathione_S-Trfase_N"/>
</dbReference>
<dbReference type="InterPro" id="IPR036282">
    <property type="entry name" value="Glutathione-S-Trfase_C_sf"/>
</dbReference>
<gene>
    <name evidence="2" type="ORF">BDK63_002936</name>
</gene>
<dbReference type="PANTHER" id="PTHR44051:SF21">
    <property type="entry name" value="GLUTATHIONE S-TRANSFERASE FAMILY PROTEIN"/>
    <property type="match status" value="1"/>
</dbReference>
<dbReference type="Proteomes" id="UP000553442">
    <property type="component" value="Unassembled WGS sequence"/>
</dbReference>
<comment type="caution">
    <text evidence="2">The sequence shown here is derived from an EMBL/GenBank/DDBJ whole genome shotgun (WGS) entry which is preliminary data.</text>
</comment>
<dbReference type="Gene3D" id="3.40.30.10">
    <property type="entry name" value="Glutaredoxin"/>
    <property type="match status" value="1"/>
</dbReference>
<keyword evidence="2" id="KW-0808">Transferase</keyword>
<dbReference type="RefSeq" id="WP_183333232.1">
    <property type="nucleotide sequence ID" value="NZ_JACHZF010000023.1"/>
</dbReference>
<dbReference type="EMBL" id="JACHZF010000023">
    <property type="protein sequence ID" value="MBB3332043.1"/>
    <property type="molecule type" value="Genomic_DNA"/>
</dbReference>
<dbReference type="GO" id="GO:0016740">
    <property type="term" value="F:transferase activity"/>
    <property type="evidence" value="ECO:0007669"/>
    <property type="project" value="UniProtKB-KW"/>
</dbReference>
<dbReference type="CDD" id="cd03046">
    <property type="entry name" value="GST_N_GTT1_like"/>
    <property type="match status" value="1"/>
</dbReference>
<dbReference type="PROSITE" id="PS50404">
    <property type="entry name" value="GST_NTER"/>
    <property type="match status" value="1"/>
</dbReference>
<dbReference type="PANTHER" id="PTHR44051">
    <property type="entry name" value="GLUTATHIONE S-TRANSFERASE-RELATED"/>
    <property type="match status" value="1"/>
</dbReference>
<dbReference type="Pfam" id="PF13409">
    <property type="entry name" value="GST_N_2"/>
    <property type="match status" value="1"/>
</dbReference>
<reference evidence="2 3" key="1">
    <citation type="submission" date="2020-08" db="EMBL/GenBank/DDBJ databases">
        <title>Genomic Encyclopedia of Archaeal and Bacterial Type Strains, Phase II (KMG-II): from individual species to whole genera.</title>
        <authorList>
            <person name="Goeker M."/>
        </authorList>
    </citation>
    <scope>NUCLEOTIDE SEQUENCE [LARGE SCALE GENOMIC DNA]</scope>
    <source>
        <strain evidence="2 3">5AG</strain>
    </source>
</reference>
<dbReference type="SUPFAM" id="SSF52833">
    <property type="entry name" value="Thioredoxin-like"/>
    <property type="match status" value="1"/>
</dbReference>
<evidence type="ECO:0000313" key="3">
    <source>
        <dbReference type="Proteomes" id="UP000553442"/>
    </source>
</evidence>
<dbReference type="Gene3D" id="1.20.1050.10">
    <property type="match status" value="1"/>
</dbReference>
<dbReference type="AlphaFoldDB" id="A0A7W5K566"/>
<protein>
    <submittedName>
        <fullName evidence="2">Glutathione S-transferase</fullName>
    </submittedName>
</protein>
<evidence type="ECO:0000259" key="1">
    <source>
        <dbReference type="PROSITE" id="PS50404"/>
    </source>
</evidence>
<proteinExistence type="predicted"/>
<sequence>MIRLHHCVSARSFRPLWLLEELGLPYELVMHPFPPRLQDEAFLEINPLGTVPALFDGEVAMTESAAICQYLASRHAEAGLEVAPGDPAYGDYLNFLHFGEATLTFPQTLVLRYGHFEPPERRQPQVVEDYARWCLSRLRTLAPRLEREPFLCAGRFTAADVSVGYALLLASHIGLDERFKPAVAAYWARLQQREAFRRALAVERKAALAQGVSPESAMAVGRASP</sequence>
<dbReference type="InterPro" id="IPR036249">
    <property type="entry name" value="Thioredoxin-like_sf"/>
</dbReference>
<dbReference type="SFLD" id="SFLDG01150">
    <property type="entry name" value="Main.1:_Beta-like"/>
    <property type="match status" value="1"/>
</dbReference>
<dbReference type="InterPro" id="IPR040079">
    <property type="entry name" value="Glutathione_S-Trfase"/>
</dbReference>